<evidence type="ECO:0000313" key="2">
    <source>
        <dbReference type="EMBL" id="KIM60700.1"/>
    </source>
</evidence>
<reference evidence="3" key="2">
    <citation type="submission" date="2015-01" db="EMBL/GenBank/DDBJ databases">
        <title>Evolutionary Origins and Diversification of the Mycorrhizal Mutualists.</title>
        <authorList>
            <consortium name="DOE Joint Genome Institute"/>
            <consortium name="Mycorrhizal Genomics Consortium"/>
            <person name="Kohler A."/>
            <person name="Kuo A."/>
            <person name="Nagy L.G."/>
            <person name="Floudas D."/>
            <person name="Copeland A."/>
            <person name="Barry K.W."/>
            <person name="Cichocki N."/>
            <person name="Veneault-Fourrey C."/>
            <person name="LaButti K."/>
            <person name="Lindquist E.A."/>
            <person name="Lipzen A."/>
            <person name="Lundell T."/>
            <person name="Morin E."/>
            <person name="Murat C."/>
            <person name="Riley R."/>
            <person name="Ohm R."/>
            <person name="Sun H."/>
            <person name="Tunlid A."/>
            <person name="Henrissat B."/>
            <person name="Grigoriev I.V."/>
            <person name="Hibbett D.S."/>
            <person name="Martin F."/>
        </authorList>
    </citation>
    <scope>NUCLEOTIDE SEQUENCE [LARGE SCALE GENOMIC DNA]</scope>
    <source>
        <strain evidence="3">Foug A</strain>
    </source>
</reference>
<evidence type="ECO:0000256" key="1">
    <source>
        <dbReference type="SAM" id="MobiDB-lite"/>
    </source>
</evidence>
<feature type="compositionally biased region" description="Acidic residues" evidence="1">
    <location>
        <begin position="105"/>
        <end position="131"/>
    </location>
</feature>
<proteinExistence type="predicted"/>
<dbReference type="AlphaFoldDB" id="A0A0C3DJ45"/>
<accession>A0A0C3DJ45</accession>
<organism evidence="2 3">
    <name type="scientific">Scleroderma citrinum Foug A</name>
    <dbReference type="NCBI Taxonomy" id="1036808"/>
    <lineage>
        <taxon>Eukaryota</taxon>
        <taxon>Fungi</taxon>
        <taxon>Dikarya</taxon>
        <taxon>Basidiomycota</taxon>
        <taxon>Agaricomycotina</taxon>
        <taxon>Agaricomycetes</taxon>
        <taxon>Agaricomycetidae</taxon>
        <taxon>Boletales</taxon>
        <taxon>Sclerodermatineae</taxon>
        <taxon>Sclerodermataceae</taxon>
        <taxon>Scleroderma</taxon>
    </lineage>
</organism>
<dbReference type="Proteomes" id="UP000053989">
    <property type="component" value="Unassembled WGS sequence"/>
</dbReference>
<keyword evidence="3" id="KW-1185">Reference proteome</keyword>
<evidence type="ECO:0000313" key="3">
    <source>
        <dbReference type="Proteomes" id="UP000053989"/>
    </source>
</evidence>
<name>A0A0C3DJ45_9AGAM</name>
<feature type="region of interest" description="Disordered" evidence="1">
    <location>
        <begin position="102"/>
        <end position="145"/>
    </location>
</feature>
<sequence>MALMFVDFYKQATMQTGISDLDPAIHHFMSTKPILPHAPSSIDMQASVVYRPMDKENYRDSSGQARRPSEKVRQLAHEQEEIVQRRDAKALKDHECHRCRLLMEEGSENEDEEQSNEEQAIEEEDVNEEDAGTQVGHPYLLCSPL</sequence>
<dbReference type="InParanoid" id="A0A0C3DJ45"/>
<gene>
    <name evidence="2" type="ORF">SCLCIDRAFT_26390</name>
</gene>
<dbReference type="HOGENOM" id="CLU_1787968_0_0_1"/>
<dbReference type="EMBL" id="KN822059">
    <property type="protein sequence ID" value="KIM60700.1"/>
    <property type="molecule type" value="Genomic_DNA"/>
</dbReference>
<reference evidence="2 3" key="1">
    <citation type="submission" date="2014-04" db="EMBL/GenBank/DDBJ databases">
        <authorList>
            <consortium name="DOE Joint Genome Institute"/>
            <person name="Kuo A."/>
            <person name="Kohler A."/>
            <person name="Nagy L.G."/>
            <person name="Floudas D."/>
            <person name="Copeland A."/>
            <person name="Barry K.W."/>
            <person name="Cichocki N."/>
            <person name="Veneault-Fourrey C."/>
            <person name="LaButti K."/>
            <person name="Lindquist E.A."/>
            <person name="Lipzen A."/>
            <person name="Lundell T."/>
            <person name="Morin E."/>
            <person name="Murat C."/>
            <person name="Sun H."/>
            <person name="Tunlid A."/>
            <person name="Henrissat B."/>
            <person name="Grigoriev I.V."/>
            <person name="Hibbett D.S."/>
            <person name="Martin F."/>
            <person name="Nordberg H.P."/>
            <person name="Cantor M.N."/>
            <person name="Hua S.X."/>
        </authorList>
    </citation>
    <scope>NUCLEOTIDE SEQUENCE [LARGE SCALE GENOMIC DNA]</scope>
    <source>
        <strain evidence="2 3">Foug A</strain>
    </source>
</reference>
<protein>
    <submittedName>
        <fullName evidence="2">Uncharacterized protein</fullName>
    </submittedName>
</protein>